<organism evidence="2 3">
    <name type="scientific">Cronartium quercuum f. sp. fusiforme G11</name>
    <dbReference type="NCBI Taxonomy" id="708437"/>
    <lineage>
        <taxon>Eukaryota</taxon>
        <taxon>Fungi</taxon>
        <taxon>Dikarya</taxon>
        <taxon>Basidiomycota</taxon>
        <taxon>Pucciniomycotina</taxon>
        <taxon>Pucciniomycetes</taxon>
        <taxon>Pucciniales</taxon>
        <taxon>Coleosporiaceae</taxon>
        <taxon>Cronartium</taxon>
    </lineage>
</organism>
<comment type="caution">
    <text evidence="2">The sequence shown here is derived from an EMBL/GenBank/DDBJ whole genome shotgun (WGS) entry which is preliminary data.</text>
</comment>
<evidence type="ECO:0000313" key="2">
    <source>
        <dbReference type="EMBL" id="KAG0149743.1"/>
    </source>
</evidence>
<gene>
    <name evidence="2" type="ORF">CROQUDRAFT_104884</name>
</gene>
<accession>A0A9P6NPC0</accession>
<protein>
    <submittedName>
        <fullName evidence="2">Uncharacterized protein</fullName>
    </submittedName>
</protein>
<dbReference type="Proteomes" id="UP000886653">
    <property type="component" value="Unassembled WGS sequence"/>
</dbReference>
<name>A0A9P6NPC0_9BASI</name>
<evidence type="ECO:0000256" key="1">
    <source>
        <dbReference type="SAM" id="MobiDB-lite"/>
    </source>
</evidence>
<sequence length="146" mass="16309">MGQKWASSGTTQYGKEKPKSTGQVQPGGHVTELRSHGTPISRLLPGHAEPSERSRGRYRACIMLEIDLLSSRSGRELEDTTMVVISFLTPFAASNPTLGWYWGPKLDLVNSFLRRYDQVCDFCLILIEEDKYIDLETTEASQEGLG</sequence>
<evidence type="ECO:0000313" key="3">
    <source>
        <dbReference type="Proteomes" id="UP000886653"/>
    </source>
</evidence>
<feature type="compositionally biased region" description="Polar residues" evidence="1">
    <location>
        <begin position="1"/>
        <end position="13"/>
    </location>
</feature>
<dbReference type="EMBL" id="MU167225">
    <property type="protein sequence ID" value="KAG0149743.1"/>
    <property type="molecule type" value="Genomic_DNA"/>
</dbReference>
<dbReference type="AlphaFoldDB" id="A0A9P6NPC0"/>
<feature type="region of interest" description="Disordered" evidence="1">
    <location>
        <begin position="1"/>
        <end position="54"/>
    </location>
</feature>
<reference evidence="2" key="1">
    <citation type="submission" date="2013-11" db="EMBL/GenBank/DDBJ databases">
        <title>Genome sequence of the fusiform rust pathogen reveals effectors for host alternation and coevolution with pine.</title>
        <authorList>
            <consortium name="DOE Joint Genome Institute"/>
            <person name="Smith K."/>
            <person name="Pendleton A."/>
            <person name="Kubisiak T."/>
            <person name="Anderson C."/>
            <person name="Salamov A."/>
            <person name="Aerts A."/>
            <person name="Riley R."/>
            <person name="Clum A."/>
            <person name="Lindquist E."/>
            <person name="Ence D."/>
            <person name="Campbell M."/>
            <person name="Kronenberg Z."/>
            <person name="Feau N."/>
            <person name="Dhillon B."/>
            <person name="Hamelin R."/>
            <person name="Burleigh J."/>
            <person name="Smith J."/>
            <person name="Yandell M."/>
            <person name="Nelson C."/>
            <person name="Grigoriev I."/>
            <person name="Davis J."/>
        </authorList>
    </citation>
    <scope>NUCLEOTIDE SEQUENCE</scope>
    <source>
        <strain evidence="2">G11</strain>
    </source>
</reference>
<keyword evidence="3" id="KW-1185">Reference proteome</keyword>
<proteinExistence type="predicted"/>